<proteinExistence type="predicted"/>
<keyword evidence="1" id="KW-0472">Membrane</keyword>
<dbReference type="Proteomes" id="UP000252893">
    <property type="component" value="Unassembled WGS sequence"/>
</dbReference>
<organism evidence="3 4">
    <name type="scientific">Pseudochrobactrum asaccharolyticum</name>
    <dbReference type="NCBI Taxonomy" id="354351"/>
    <lineage>
        <taxon>Bacteria</taxon>
        <taxon>Pseudomonadati</taxon>
        <taxon>Pseudomonadota</taxon>
        <taxon>Alphaproteobacteria</taxon>
        <taxon>Hyphomicrobiales</taxon>
        <taxon>Brucellaceae</taxon>
        <taxon>Pseudochrobactrum</taxon>
    </lineage>
</organism>
<evidence type="ECO:0000313" key="3">
    <source>
        <dbReference type="EMBL" id="RBO90529.1"/>
    </source>
</evidence>
<feature type="signal peptide" evidence="2">
    <location>
        <begin position="1"/>
        <end position="25"/>
    </location>
</feature>
<keyword evidence="4" id="KW-1185">Reference proteome</keyword>
<dbReference type="EMBL" id="QNRH01000013">
    <property type="protein sequence ID" value="RBO90529.1"/>
    <property type="molecule type" value="Genomic_DNA"/>
</dbReference>
<evidence type="ECO:0000256" key="2">
    <source>
        <dbReference type="SAM" id="SignalP"/>
    </source>
</evidence>
<name>A0A366DM07_9HYPH</name>
<dbReference type="RefSeq" id="WP_113946278.1">
    <property type="nucleotide sequence ID" value="NZ_JBHEEG010000005.1"/>
</dbReference>
<accession>A0A366DM07</accession>
<keyword evidence="2" id="KW-0732">Signal</keyword>
<dbReference type="AlphaFoldDB" id="A0A366DM07"/>
<comment type="caution">
    <text evidence="3">The sequence shown here is derived from an EMBL/GenBank/DDBJ whole genome shotgun (WGS) entry which is preliminary data.</text>
</comment>
<keyword evidence="1" id="KW-1133">Transmembrane helix</keyword>
<keyword evidence="1" id="KW-0812">Transmembrane</keyword>
<protein>
    <submittedName>
        <fullName evidence="3">Uncharacterized protein</fullName>
    </submittedName>
</protein>
<sequence length="150" mass="16332">MYSKLFACAVLVLAAVLLVPYLAIAQDTGTQVNLDPLIDSLYPYVLTIVGAIIAAATAWITKKINDWTGISIEARHREALQSALMNGARYIAAEHKPTGVSIDLKNRHLAAGVRFVRDSVPDAIKHFGLTTEDIEKHLVPKISQLVAESK</sequence>
<reference evidence="3 4" key="1">
    <citation type="submission" date="2018-06" db="EMBL/GenBank/DDBJ databases">
        <title>Genomic Encyclopedia of Type Strains, Phase IV (KMG-IV): sequencing the most valuable type-strain genomes for metagenomic binning, comparative biology and taxonomic classification.</title>
        <authorList>
            <person name="Goeker M."/>
        </authorList>
    </citation>
    <scope>NUCLEOTIDE SEQUENCE [LARGE SCALE GENOMIC DNA]</scope>
    <source>
        <strain evidence="3 4">DSM 25619</strain>
    </source>
</reference>
<dbReference type="OrthoDB" id="8457111at2"/>
<evidence type="ECO:0000313" key="4">
    <source>
        <dbReference type="Proteomes" id="UP000252893"/>
    </source>
</evidence>
<evidence type="ECO:0000256" key="1">
    <source>
        <dbReference type="SAM" id="Phobius"/>
    </source>
</evidence>
<gene>
    <name evidence="3" type="ORF">DFR47_11390</name>
</gene>
<feature type="transmembrane region" description="Helical" evidence="1">
    <location>
        <begin position="41"/>
        <end position="61"/>
    </location>
</feature>
<feature type="chain" id="PRO_5016769028" evidence="2">
    <location>
        <begin position="26"/>
        <end position="150"/>
    </location>
</feature>